<protein>
    <submittedName>
        <fullName evidence="3">TIGR01244 family sulfur transferase</fullName>
    </submittedName>
</protein>
<evidence type="ECO:0000259" key="2">
    <source>
        <dbReference type="Pfam" id="PF04273"/>
    </source>
</evidence>
<organism evidence="3 4">
    <name type="scientific">Alterisphingorhabdus coralli</name>
    <dbReference type="NCBI Taxonomy" id="3071408"/>
    <lineage>
        <taxon>Bacteria</taxon>
        <taxon>Pseudomonadati</taxon>
        <taxon>Pseudomonadota</taxon>
        <taxon>Alphaproteobacteria</taxon>
        <taxon>Sphingomonadales</taxon>
        <taxon>Sphingomonadaceae</taxon>
        <taxon>Alterisphingorhabdus (ex Yan et al. 2024)</taxon>
    </lineage>
</organism>
<dbReference type="GO" id="GO:0016787">
    <property type="term" value="F:hydrolase activity"/>
    <property type="evidence" value="ECO:0007669"/>
    <property type="project" value="InterPro"/>
</dbReference>
<dbReference type="InterPro" id="IPR005939">
    <property type="entry name" value="BLH_phosphatase-like"/>
</dbReference>
<dbReference type="Pfam" id="PF04273">
    <property type="entry name" value="BLH_phosphatase"/>
    <property type="match status" value="1"/>
</dbReference>
<keyword evidence="3" id="KW-0808">Transferase</keyword>
<dbReference type="InterPro" id="IPR029021">
    <property type="entry name" value="Prot-tyrosine_phosphatase-like"/>
</dbReference>
<evidence type="ECO:0000313" key="3">
    <source>
        <dbReference type="EMBL" id="WOE75153.1"/>
    </source>
</evidence>
<evidence type="ECO:0000256" key="1">
    <source>
        <dbReference type="SAM" id="SignalP"/>
    </source>
</evidence>
<dbReference type="Proteomes" id="UP001302429">
    <property type="component" value="Chromosome"/>
</dbReference>
<dbReference type="EMBL" id="CP136594">
    <property type="protein sequence ID" value="WOE75153.1"/>
    <property type="molecule type" value="Genomic_DNA"/>
</dbReference>
<dbReference type="AlphaFoldDB" id="A0AA97I195"/>
<dbReference type="Gene3D" id="3.90.190.10">
    <property type="entry name" value="Protein tyrosine phosphatase superfamily"/>
    <property type="match status" value="1"/>
</dbReference>
<accession>A0AA97I195</accession>
<reference evidence="3 4" key="1">
    <citation type="submission" date="2023-10" db="EMBL/GenBank/DDBJ databases">
        <title>Complete genome sequence of a Sphingomonadaceae bacterium.</title>
        <authorList>
            <person name="Yan C."/>
        </authorList>
    </citation>
    <scope>NUCLEOTIDE SEQUENCE [LARGE SCALE GENOMIC DNA]</scope>
    <source>
        <strain evidence="3 4">SCSIO 66989</strain>
    </source>
</reference>
<name>A0AA97I195_9SPHN</name>
<dbReference type="RefSeq" id="WP_317081802.1">
    <property type="nucleotide sequence ID" value="NZ_CP136594.1"/>
</dbReference>
<feature type="domain" description="Beta-lactamase hydrolase-like protein phosphatase-like" evidence="2">
    <location>
        <begin position="41"/>
        <end position="149"/>
    </location>
</feature>
<sequence length="184" mass="19048">MSSLRAIAPTMLLLLAIACSAEQQSDDAAIPSPKPETASMFRTLTPEMLVSPQISTADVAAAKEQGVTLIVNNRPDGESPDQPAGAEIQAAAEAAGITYVEIPVGHAGFSAPQIEALNAALAENADGKTLAYCRSGTRSTFLWSLAQAQQGTPPEELRRLAGNAGYDISPLTPMLDALSGKASE</sequence>
<feature type="chain" id="PRO_5041729053" evidence="1">
    <location>
        <begin position="22"/>
        <end position="184"/>
    </location>
</feature>
<feature type="signal peptide" evidence="1">
    <location>
        <begin position="1"/>
        <end position="21"/>
    </location>
</feature>
<dbReference type="SUPFAM" id="SSF52799">
    <property type="entry name" value="(Phosphotyrosine protein) phosphatases II"/>
    <property type="match status" value="1"/>
</dbReference>
<dbReference type="PROSITE" id="PS51257">
    <property type="entry name" value="PROKAR_LIPOPROTEIN"/>
    <property type="match status" value="1"/>
</dbReference>
<dbReference type="NCBIfam" id="TIGR01244">
    <property type="entry name" value="TIGR01244 family sulfur transferase"/>
    <property type="match status" value="1"/>
</dbReference>
<keyword evidence="1" id="KW-0732">Signal</keyword>
<dbReference type="GO" id="GO:0016740">
    <property type="term" value="F:transferase activity"/>
    <property type="evidence" value="ECO:0007669"/>
    <property type="project" value="UniProtKB-KW"/>
</dbReference>
<gene>
    <name evidence="3" type="ORF">RB602_00085</name>
</gene>
<evidence type="ECO:0000313" key="4">
    <source>
        <dbReference type="Proteomes" id="UP001302429"/>
    </source>
</evidence>
<proteinExistence type="predicted"/>
<dbReference type="KEGG" id="acoa:RB602_00085"/>
<keyword evidence="4" id="KW-1185">Reference proteome</keyword>